<evidence type="ECO:0000313" key="1">
    <source>
        <dbReference type="EMBL" id="MDQ0420959.1"/>
    </source>
</evidence>
<keyword evidence="2" id="KW-1185">Reference proteome</keyword>
<comment type="caution">
    <text evidence="1">The sequence shown here is derived from an EMBL/GenBank/DDBJ whole genome shotgun (WGS) entry which is preliminary data.</text>
</comment>
<evidence type="ECO:0000313" key="2">
    <source>
        <dbReference type="Proteomes" id="UP001238496"/>
    </source>
</evidence>
<protein>
    <submittedName>
        <fullName evidence="1">Uncharacterized protein</fullName>
    </submittedName>
</protein>
<dbReference type="Proteomes" id="UP001238496">
    <property type="component" value="Unassembled WGS sequence"/>
</dbReference>
<sequence length="57" mass="6597">MQFSFAVRGFTLEIASRLPRAIYVNAGSYQFVYDRNFSFERADGSWGSWVLEKQPTV</sequence>
<proteinExistence type="predicted"/>
<name>A0ABU0G6J0_9HYPH</name>
<accession>A0ABU0G6J0</accession>
<gene>
    <name evidence="1" type="ORF">J2045_001986</name>
</gene>
<organism evidence="1 2">
    <name type="scientific">Peteryoungia aggregata LMG 23059</name>
    <dbReference type="NCBI Taxonomy" id="1368425"/>
    <lineage>
        <taxon>Bacteria</taxon>
        <taxon>Pseudomonadati</taxon>
        <taxon>Pseudomonadota</taxon>
        <taxon>Alphaproteobacteria</taxon>
        <taxon>Hyphomicrobiales</taxon>
        <taxon>Rhizobiaceae</taxon>
        <taxon>Peteryoungia</taxon>
    </lineage>
</organism>
<dbReference type="EMBL" id="JAUSUW010000005">
    <property type="protein sequence ID" value="MDQ0420959.1"/>
    <property type="molecule type" value="Genomic_DNA"/>
</dbReference>
<dbReference type="RefSeq" id="WP_307372164.1">
    <property type="nucleotide sequence ID" value="NZ_JAUSUW010000005.1"/>
</dbReference>
<reference evidence="1 2" key="1">
    <citation type="submission" date="2023-07" db="EMBL/GenBank/DDBJ databases">
        <title>Genomic Encyclopedia of Type Strains, Phase IV (KMG-IV): sequencing the most valuable type-strain genomes for metagenomic binning, comparative biology and taxonomic classification.</title>
        <authorList>
            <person name="Goeker M."/>
        </authorList>
    </citation>
    <scope>NUCLEOTIDE SEQUENCE [LARGE SCALE GENOMIC DNA]</scope>
    <source>
        <strain evidence="1 2">DSM 1111</strain>
    </source>
</reference>